<organism evidence="1 2">
    <name type="scientific">Halomonas halophila</name>
    <dbReference type="NCBI Taxonomy" id="29573"/>
    <lineage>
        <taxon>Bacteria</taxon>
        <taxon>Pseudomonadati</taxon>
        <taxon>Pseudomonadota</taxon>
        <taxon>Gammaproteobacteria</taxon>
        <taxon>Oceanospirillales</taxon>
        <taxon>Halomonadaceae</taxon>
        <taxon>Halomonas</taxon>
    </lineage>
</organism>
<reference evidence="1 2" key="1">
    <citation type="submission" date="2019-07" db="EMBL/GenBank/DDBJ databases">
        <title>Whole genome shotgun sequence of Halomonas halophila NBRC 102604.</title>
        <authorList>
            <person name="Hosoyama A."/>
            <person name="Uohara A."/>
            <person name="Ohji S."/>
            <person name="Ichikawa N."/>
        </authorList>
    </citation>
    <scope>NUCLEOTIDE SEQUENCE [LARGE SCALE GENOMIC DNA]</scope>
    <source>
        <strain evidence="1 2">NBRC 102604</strain>
    </source>
</reference>
<proteinExistence type="predicted"/>
<protein>
    <recommendedName>
        <fullName evidence="3">TrfB transcriptional repressor protein domain-containing protein</fullName>
    </recommendedName>
</protein>
<dbReference type="RefSeq" id="WP_146908654.1">
    <property type="nucleotide sequence ID" value="NZ_BJUS01000013.1"/>
</dbReference>
<comment type="caution">
    <text evidence="1">The sequence shown here is derived from an EMBL/GenBank/DDBJ whole genome shotgun (WGS) entry which is preliminary data.</text>
</comment>
<dbReference type="Proteomes" id="UP000321121">
    <property type="component" value="Unassembled WGS sequence"/>
</dbReference>
<keyword evidence="2" id="KW-1185">Reference proteome</keyword>
<accession>A0ABQ0U444</accession>
<dbReference type="EMBL" id="BJUS01000013">
    <property type="protein sequence ID" value="GEK72951.1"/>
    <property type="molecule type" value="Genomic_DNA"/>
</dbReference>
<evidence type="ECO:0000313" key="2">
    <source>
        <dbReference type="Proteomes" id="UP000321121"/>
    </source>
</evidence>
<sequence>MDNQRKAPELAATSVEGTDTTSPNAFQFNALDALRKSILWRLSNLNVYEQIGPRGVYHGILIGHGTKQGFTESQARKCIEALAADGLATFHVNDAGRVVVREVLS</sequence>
<evidence type="ECO:0000313" key="1">
    <source>
        <dbReference type="EMBL" id="GEK72951.1"/>
    </source>
</evidence>
<gene>
    <name evidence="1" type="ORF">HHA04nite_14950</name>
</gene>
<name>A0ABQ0U444_9GAMM</name>
<evidence type="ECO:0008006" key="3">
    <source>
        <dbReference type="Google" id="ProtNLM"/>
    </source>
</evidence>